<dbReference type="Proteomes" id="UP000184248">
    <property type="component" value="Unassembled WGS sequence"/>
</dbReference>
<dbReference type="PROSITE" id="PS51186">
    <property type="entry name" value="GNAT"/>
    <property type="match status" value="1"/>
</dbReference>
<dbReference type="Gene3D" id="3.40.630.30">
    <property type="match status" value="1"/>
</dbReference>
<evidence type="ECO:0000313" key="3">
    <source>
        <dbReference type="Proteomes" id="UP000184248"/>
    </source>
</evidence>
<evidence type="ECO:0000259" key="1">
    <source>
        <dbReference type="PROSITE" id="PS51186"/>
    </source>
</evidence>
<keyword evidence="2" id="KW-0808">Transferase</keyword>
<reference evidence="3" key="1">
    <citation type="submission" date="2016-11" db="EMBL/GenBank/DDBJ databases">
        <authorList>
            <person name="Varghese N."/>
            <person name="Submissions S."/>
        </authorList>
    </citation>
    <scope>NUCLEOTIDE SEQUENCE [LARGE SCALE GENOMIC DNA]</scope>
    <source>
        <strain evidence="3">ALO Sharm</strain>
    </source>
</reference>
<dbReference type="RefSeq" id="WP_064698930.1">
    <property type="nucleotide sequence ID" value="NZ_BDEO01000004.1"/>
</dbReference>
<accession>A0A1M6VC17</accession>
<protein>
    <submittedName>
        <fullName evidence="2">Acetyltransferase (GNAT) family protein</fullName>
    </submittedName>
</protein>
<dbReference type="CDD" id="cd04301">
    <property type="entry name" value="NAT_SF"/>
    <property type="match status" value="1"/>
</dbReference>
<dbReference type="InterPro" id="IPR016181">
    <property type="entry name" value="Acyl_CoA_acyltransferase"/>
</dbReference>
<feature type="domain" description="N-acetyltransferase" evidence="1">
    <location>
        <begin position="4"/>
        <end position="158"/>
    </location>
</feature>
<dbReference type="EMBL" id="FRAL01000005">
    <property type="protein sequence ID" value="SHK79032.1"/>
    <property type="molecule type" value="Genomic_DNA"/>
</dbReference>
<name>A0A1M6VC17_9GAMM</name>
<dbReference type="InterPro" id="IPR000182">
    <property type="entry name" value="GNAT_dom"/>
</dbReference>
<gene>
    <name evidence="2" type="ORF">SAMN05192556_105157</name>
</gene>
<dbReference type="SUPFAM" id="SSF55729">
    <property type="entry name" value="Acyl-CoA N-acyltransferases (Nat)"/>
    <property type="match status" value="1"/>
</dbReference>
<sequence length="166" mass="18958">MRHRHLVSLHASHLETLASWFPDAWSCRRWGGPAFRYPFTMRSFREDLQLDEITSRGLLGESGELLGFGQYYARWGHCHLARLAVASDRRGEGLGARLIQLLAREGGKALATEACSLFVFPDNPARRLYRRLGFVETRPPANAWTDRPDILYMTVELERLEEAVGD</sequence>
<organism evidence="2 3">
    <name type="scientific">Halomonas caseinilytica</name>
    <dbReference type="NCBI Taxonomy" id="438744"/>
    <lineage>
        <taxon>Bacteria</taxon>
        <taxon>Pseudomonadati</taxon>
        <taxon>Pseudomonadota</taxon>
        <taxon>Gammaproteobacteria</taxon>
        <taxon>Oceanospirillales</taxon>
        <taxon>Halomonadaceae</taxon>
        <taxon>Halomonas</taxon>
    </lineage>
</organism>
<dbReference type="Pfam" id="PF00583">
    <property type="entry name" value="Acetyltransf_1"/>
    <property type="match status" value="1"/>
</dbReference>
<dbReference type="AlphaFoldDB" id="A0A1M6VC17"/>
<keyword evidence="3" id="KW-1185">Reference proteome</keyword>
<evidence type="ECO:0000313" key="2">
    <source>
        <dbReference type="EMBL" id="SHK79032.1"/>
    </source>
</evidence>
<dbReference type="GO" id="GO:0016747">
    <property type="term" value="F:acyltransferase activity, transferring groups other than amino-acyl groups"/>
    <property type="evidence" value="ECO:0007669"/>
    <property type="project" value="InterPro"/>
</dbReference>
<proteinExistence type="predicted"/>
<dbReference type="OrthoDB" id="9805924at2"/>